<evidence type="ECO:0000256" key="11">
    <source>
        <dbReference type="SAM" id="MobiDB-lite"/>
    </source>
</evidence>
<keyword evidence="6" id="KW-0106">Calcium</keyword>
<proteinExistence type="inferred from homology"/>
<dbReference type="PANTHER" id="PTHR23248">
    <property type="entry name" value="PHOSPHOLIPID SCRAMBLASE-RELATED"/>
    <property type="match status" value="1"/>
</dbReference>
<evidence type="ECO:0000256" key="2">
    <source>
        <dbReference type="ARBA" id="ARBA00004606"/>
    </source>
</evidence>
<organism evidence="12 13">
    <name type="scientific">Podarcis muralis</name>
    <name type="common">Wall lizard</name>
    <name type="synonym">Lacerta muralis</name>
    <dbReference type="NCBI Taxonomy" id="64176"/>
    <lineage>
        <taxon>Eukaryota</taxon>
        <taxon>Metazoa</taxon>
        <taxon>Chordata</taxon>
        <taxon>Craniata</taxon>
        <taxon>Vertebrata</taxon>
        <taxon>Euteleostomi</taxon>
        <taxon>Lepidosauria</taxon>
        <taxon>Squamata</taxon>
        <taxon>Bifurcata</taxon>
        <taxon>Unidentata</taxon>
        <taxon>Episquamata</taxon>
        <taxon>Laterata</taxon>
        <taxon>Lacertibaenia</taxon>
        <taxon>Lacertidae</taxon>
        <taxon>Podarcis</taxon>
    </lineage>
</organism>
<evidence type="ECO:0000256" key="6">
    <source>
        <dbReference type="ARBA" id="ARBA00022837"/>
    </source>
</evidence>
<dbReference type="AlphaFoldDB" id="A0A670IMR5"/>
<evidence type="ECO:0000256" key="8">
    <source>
        <dbReference type="ARBA" id="ARBA00023136"/>
    </source>
</evidence>
<evidence type="ECO:0000256" key="5">
    <source>
        <dbReference type="ARBA" id="ARBA00022692"/>
    </source>
</evidence>
<evidence type="ECO:0000313" key="13">
    <source>
        <dbReference type="Proteomes" id="UP000472272"/>
    </source>
</evidence>
<sequence length="457" mass="51130">METDWTAHTTACKCALSRERYQEGSLGQRASALASAGCVQLRLPFTLVLTLTLPSLCRFHFISFPAPPSSPCAALQGRVSKETSSSVAFLSLRRVEKQRIETHRQDRIVCKIMEMPSKESEPTPPPPQYPGPGYPPGQAQYGYPPNAPGPAVPGLPATYSAVPVQYQPNVPVIWMPPPPAIPKCPPGLEYLSQLDHLSIQQQIELMEMISGFETCNRYEVRNSVGQMVYFAAEENDDYTLNCYGALRPFTIKFYDSASQPIMQLTRDFQCSICCCPCICCLQELEVQAPLGTVIGYVKQKWHPFLPKFVLQNEARESVLKMTGPCVPCRCFQDIHFEVKTLDGRSTVGTIHRKWAGMAREAATDASNFDVQFPMDLDIKMKAITMGACMLLDFMFFERAGNRNRQRRSGVHHGAHHGAGVHHGIHHHAGMHHGMHHHAGMHHGRHHHAGMHHGRHRR</sequence>
<keyword evidence="9" id="KW-0564">Palmitate</keyword>
<evidence type="ECO:0000256" key="3">
    <source>
        <dbReference type="ARBA" id="ARBA00005350"/>
    </source>
</evidence>
<keyword evidence="5" id="KW-0812">Transmembrane</keyword>
<comment type="cofactor">
    <cofactor evidence="1">
        <name>Ca(2+)</name>
        <dbReference type="ChEBI" id="CHEBI:29108"/>
    </cofactor>
</comment>
<dbReference type="GeneTree" id="ENSGT00940000154435"/>
<dbReference type="PANTHER" id="PTHR23248:SF38">
    <property type="entry name" value="PHOSPHOLIPID SCRAMBLASE 1"/>
    <property type="match status" value="1"/>
</dbReference>
<evidence type="ECO:0000256" key="7">
    <source>
        <dbReference type="ARBA" id="ARBA00022989"/>
    </source>
</evidence>
<keyword evidence="13" id="KW-1185">Reference proteome</keyword>
<comment type="subcellular location">
    <subcellularLocation>
        <location evidence="2">Membrane</location>
        <topology evidence="2">Single-pass type II membrane protein</topology>
    </subcellularLocation>
</comment>
<feature type="region of interest" description="Disordered" evidence="11">
    <location>
        <begin position="430"/>
        <end position="457"/>
    </location>
</feature>
<protein>
    <recommendedName>
        <fullName evidence="14">Phospholipid scramblase</fullName>
    </recommendedName>
</protein>
<feature type="compositionally biased region" description="Pro residues" evidence="11">
    <location>
        <begin position="122"/>
        <end position="135"/>
    </location>
</feature>
<keyword evidence="4" id="KW-0597">Phosphoprotein</keyword>
<comment type="similarity">
    <text evidence="3">Belongs to the phospholipid scramblase family.</text>
</comment>
<reference evidence="12" key="3">
    <citation type="submission" date="2025-09" db="UniProtKB">
        <authorList>
            <consortium name="Ensembl"/>
        </authorList>
    </citation>
    <scope>IDENTIFICATION</scope>
</reference>
<dbReference type="Proteomes" id="UP000472272">
    <property type="component" value="Chromosome 5"/>
</dbReference>
<evidence type="ECO:0000256" key="4">
    <source>
        <dbReference type="ARBA" id="ARBA00022553"/>
    </source>
</evidence>
<keyword evidence="8" id="KW-0472">Membrane</keyword>
<keyword evidence="7" id="KW-1133">Transmembrane helix</keyword>
<feature type="region of interest" description="Disordered" evidence="11">
    <location>
        <begin position="115"/>
        <end position="147"/>
    </location>
</feature>
<name>A0A670IMR5_PODMU</name>
<dbReference type="GO" id="GO:0017128">
    <property type="term" value="F:phospholipid scramblase activity"/>
    <property type="evidence" value="ECO:0007669"/>
    <property type="project" value="InterPro"/>
</dbReference>
<evidence type="ECO:0000313" key="12">
    <source>
        <dbReference type="Ensembl" id="ENSPMRP00000013016.1"/>
    </source>
</evidence>
<reference evidence="12 13" key="1">
    <citation type="journal article" date="2019" name="Proc. Natl. Acad. Sci. U.S.A.">
        <title>Regulatory changes in pterin and carotenoid genes underlie balanced color polymorphisms in the wall lizard.</title>
        <authorList>
            <person name="Andrade P."/>
            <person name="Pinho C."/>
            <person name="Perez I de Lanuza G."/>
            <person name="Afonso S."/>
            <person name="Brejcha J."/>
            <person name="Rubin C.J."/>
            <person name="Wallerman O."/>
            <person name="Pereira P."/>
            <person name="Sabatino S.J."/>
            <person name="Bellati A."/>
            <person name="Pellitteri-Rosa D."/>
            <person name="Bosakova Z."/>
            <person name="Bunikis I."/>
            <person name="Carretero M.A."/>
            <person name="Feiner N."/>
            <person name="Marsik P."/>
            <person name="Pauperio F."/>
            <person name="Salvi D."/>
            <person name="Soler L."/>
            <person name="While G.M."/>
            <person name="Uller T."/>
            <person name="Font E."/>
            <person name="Andersson L."/>
            <person name="Carneiro M."/>
        </authorList>
    </citation>
    <scope>NUCLEOTIDE SEQUENCE</scope>
</reference>
<dbReference type="GO" id="GO:0005886">
    <property type="term" value="C:plasma membrane"/>
    <property type="evidence" value="ECO:0007669"/>
    <property type="project" value="TreeGrafter"/>
</dbReference>
<evidence type="ECO:0008006" key="14">
    <source>
        <dbReference type="Google" id="ProtNLM"/>
    </source>
</evidence>
<dbReference type="InterPro" id="IPR005552">
    <property type="entry name" value="Scramblase"/>
</dbReference>
<reference evidence="12" key="2">
    <citation type="submission" date="2025-08" db="UniProtKB">
        <authorList>
            <consortium name="Ensembl"/>
        </authorList>
    </citation>
    <scope>IDENTIFICATION</scope>
</reference>
<accession>A0A670IMR5</accession>
<evidence type="ECO:0000256" key="1">
    <source>
        <dbReference type="ARBA" id="ARBA00001913"/>
    </source>
</evidence>
<dbReference type="Ensembl" id="ENSPMRT00000013896.1">
    <property type="protein sequence ID" value="ENSPMRP00000013016.1"/>
    <property type="gene ID" value="ENSPMRG00000008706.1"/>
</dbReference>
<dbReference type="Pfam" id="PF03803">
    <property type="entry name" value="Scramblase"/>
    <property type="match status" value="1"/>
</dbReference>
<keyword evidence="10" id="KW-0449">Lipoprotein</keyword>
<evidence type="ECO:0000256" key="9">
    <source>
        <dbReference type="ARBA" id="ARBA00023139"/>
    </source>
</evidence>
<evidence type="ECO:0000256" key="10">
    <source>
        <dbReference type="ARBA" id="ARBA00023288"/>
    </source>
</evidence>